<reference evidence="1 2" key="1">
    <citation type="submission" date="2024-01" db="EMBL/GenBank/DDBJ databases">
        <title>Genome assemblies of Stephania.</title>
        <authorList>
            <person name="Yang L."/>
        </authorList>
    </citation>
    <scope>NUCLEOTIDE SEQUENCE [LARGE SCALE GENOMIC DNA]</scope>
    <source>
        <strain evidence="1">QJT</strain>
        <tissue evidence="1">Leaf</tissue>
    </source>
</reference>
<evidence type="ECO:0000313" key="2">
    <source>
        <dbReference type="Proteomes" id="UP001417504"/>
    </source>
</evidence>
<comment type="caution">
    <text evidence="1">The sequence shown here is derived from an EMBL/GenBank/DDBJ whole genome shotgun (WGS) entry which is preliminary data.</text>
</comment>
<proteinExistence type="predicted"/>
<dbReference type="EMBL" id="JBBNAE010000010">
    <property type="protein sequence ID" value="KAK9091222.1"/>
    <property type="molecule type" value="Genomic_DNA"/>
</dbReference>
<evidence type="ECO:0000313" key="1">
    <source>
        <dbReference type="EMBL" id="KAK9091222.1"/>
    </source>
</evidence>
<dbReference type="Proteomes" id="UP001417504">
    <property type="component" value="Unassembled WGS sequence"/>
</dbReference>
<dbReference type="AlphaFoldDB" id="A0AAP0EGJ8"/>
<keyword evidence="2" id="KW-1185">Reference proteome</keyword>
<organism evidence="1 2">
    <name type="scientific">Stephania japonica</name>
    <dbReference type="NCBI Taxonomy" id="461633"/>
    <lineage>
        <taxon>Eukaryota</taxon>
        <taxon>Viridiplantae</taxon>
        <taxon>Streptophyta</taxon>
        <taxon>Embryophyta</taxon>
        <taxon>Tracheophyta</taxon>
        <taxon>Spermatophyta</taxon>
        <taxon>Magnoliopsida</taxon>
        <taxon>Ranunculales</taxon>
        <taxon>Menispermaceae</taxon>
        <taxon>Menispermoideae</taxon>
        <taxon>Cissampelideae</taxon>
        <taxon>Stephania</taxon>
    </lineage>
</organism>
<accession>A0AAP0EGJ8</accession>
<name>A0AAP0EGJ8_9MAGN</name>
<gene>
    <name evidence="1" type="ORF">Sjap_024399</name>
</gene>
<protein>
    <submittedName>
        <fullName evidence="1">Uncharacterized protein</fullName>
    </submittedName>
</protein>
<sequence length="74" mass="8009">MSEVLNKMKKFSDNLTTAGAAVPIADLMACTLAGLDGDYLPITTLLFDKEGISWAGFQATLLNFEAKLQQIQNT</sequence>